<evidence type="ECO:0000259" key="5">
    <source>
        <dbReference type="SMART" id="SM00849"/>
    </source>
</evidence>
<keyword evidence="3" id="KW-0378">Hydrolase</keyword>
<dbReference type="KEGG" id="omr:OXIME_000247"/>
<name>A0AAX4NFH1_9ARCH</name>
<keyword evidence="2" id="KW-0479">Metal-binding</keyword>
<dbReference type="Proteomes" id="UP001451606">
    <property type="component" value="Chromosome"/>
</dbReference>
<keyword evidence="7" id="KW-1185">Reference proteome</keyword>
<dbReference type="InterPro" id="IPR051453">
    <property type="entry name" value="MBL_Glyoxalase_II"/>
</dbReference>
<dbReference type="GO" id="GO:0016787">
    <property type="term" value="F:hydrolase activity"/>
    <property type="evidence" value="ECO:0007669"/>
    <property type="project" value="UniProtKB-KW"/>
</dbReference>
<dbReference type="SUPFAM" id="SSF56281">
    <property type="entry name" value="Metallo-hydrolase/oxidoreductase"/>
    <property type="match status" value="1"/>
</dbReference>
<sequence>MKISDNIDLIDGTMANCYSINFEGKNILIDAGTKGSSKKIIKYYKEKNTKPDTVLITHYHPDHIGGLKAIKTAFGPEIYVPDAEVGVISGREKMKPAKSLASKMVAGFMKSLPVEDLKKASELKIEDIEVIETSGHTPGSTSYYFKKEGAIFVGDAVVVSSGKLGLNKAFTLDMQKAEESRKKIIDSPANIILSGHGDVYRKQNGDNEN</sequence>
<accession>A0AAX4NFH1</accession>
<reference evidence="6 7" key="1">
    <citation type="submission" date="2023-09" db="EMBL/GenBank/DDBJ databases">
        <authorList>
            <person name="Golyshina O.V."/>
            <person name="Lunev E.A."/>
            <person name="Bargiela R."/>
            <person name="Gaines M.C."/>
            <person name="Daum B."/>
            <person name="Bale N.J."/>
            <person name="Koenen M."/>
            <person name="Sinninghe Damst J.S."/>
            <person name="Yakimov M."/>
            <person name="Golyshin P.N."/>
        </authorList>
    </citation>
    <scope>NUCLEOTIDE SEQUENCE [LARGE SCALE GENOMIC DNA]</scope>
    <source>
        <strain evidence="6 7">M1</strain>
    </source>
</reference>
<dbReference type="EMBL" id="CP133772">
    <property type="protein sequence ID" value="WYX99707.1"/>
    <property type="molecule type" value="Genomic_DNA"/>
</dbReference>
<protein>
    <submittedName>
        <fullName evidence="6">MBL fold metallo-hydrolase</fullName>
    </submittedName>
</protein>
<dbReference type="Gene3D" id="3.60.15.10">
    <property type="entry name" value="Ribonuclease Z/Hydroxyacylglutathione hydrolase-like"/>
    <property type="match status" value="1"/>
</dbReference>
<dbReference type="PANTHER" id="PTHR46233">
    <property type="entry name" value="HYDROXYACYLGLUTATHIONE HYDROLASE GLOC"/>
    <property type="match status" value="1"/>
</dbReference>
<dbReference type="InterPro" id="IPR001279">
    <property type="entry name" value="Metallo-B-lactamas"/>
</dbReference>
<dbReference type="CDD" id="cd07721">
    <property type="entry name" value="yflN-like_MBL-fold"/>
    <property type="match status" value="1"/>
</dbReference>
<evidence type="ECO:0000256" key="1">
    <source>
        <dbReference type="ARBA" id="ARBA00001947"/>
    </source>
</evidence>
<evidence type="ECO:0000313" key="6">
    <source>
        <dbReference type="EMBL" id="WYX99707.1"/>
    </source>
</evidence>
<dbReference type="AlphaFoldDB" id="A0AAX4NFH1"/>
<dbReference type="PANTHER" id="PTHR46233:SF3">
    <property type="entry name" value="HYDROXYACYLGLUTATHIONE HYDROLASE GLOC"/>
    <property type="match status" value="1"/>
</dbReference>
<evidence type="ECO:0000256" key="4">
    <source>
        <dbReference type="ARBA" id="ARBA00022833"/>
    </source>
</evidence>
<dbReference type="RefSeq" id="WP_393971671.1">
    <property type="nucleotide sequence ID" value="NZ_CP133772.1"/>
</dbReference>
<comment type="cofactor">
    <cofactor evidence="1">
        <name>Zn(2+)</name>
        <dbReference type="ChEBI" id="CHEBI:29105"/>
    </cofactor>
</comment>
<evidence type="ECO:0000313" key="7">
    <source>
        <dbReference type="Proteomes" id="UP001451606"/>
    </source>
</evidence>
<organism evidence="6 7">
    <name type="scientific">Oxyplasma meridianum</name>
    <dbReference type="NCBI Taxonomy" id="3073602"/>
    <lineage>
        <taxon>Archaea</taxon>
        <taxon>Methanobacteriati</taxon>
        <taxon>Thermoplasmatota</taxon>
        <taxon>Thermoplasmata</taxon>
        <taxon>Thermoplasmatales</taxon>
        <taxon>Thermoplasmataceae</taxon>
        <taxon>Oxyplasma</taxon>
    </lineage>
</organism>
<dbReference type="GO" id="GO:0046872">
    <property type="term" value="F:metal ion binding"/>
    <property type="evidence" value="ECO:0007669"/>
    <property type="project" value="UniProtKB-KW"/>
</dbReference>
<keyword evidence="4" id="KW-0862">Zinc</keyword>
<proteinExistence type="predicted"/>
<evidence type="ECO:0000256" key="2">
    <source>
        <dbReference type="ARBA" id="ARBA00022723"/>
    </source>
</evidence>
<dbReference type="SMART" id="SM00849">
    <property type="entry name" value="Lactamase_B"/>
    <property type="match status" value="1"/>
</dbReference>
<evidence type="ECO:0000256" key="3">
    <source>
        <dbReference type="ARBA" id="ARBA00022801"/>
    </source>
</evidence>
<dbReference type="InterPro" id="IPR036866">
    <property type="entry name" value="RibonucZ/Hydroxyglut_hydro"/>
</dbReference>
<dbReference type="Pfam" id="PF00753">
    <property type="entry name" value="Lactamase_B"/>
    <property type="match status" value="1"/>
</dbReference>
<dbReference type="GeneID" id="95966971"/>
<gene>
    <name evidence="6" type="ORF">OXIME_000247</name>
</gene>
<feature type="domain" description="Metallo-beta-lactamase" evidence="5">
    <location>
        <begin position="14"/>
        <end position="196"/>
    </location>
</feature>